<sequence length="767" mass="86723">MRVGIGERRGVRDESGKHGEVSGYVGRRNKGESVGGFVSGVRRFNHWGWETHKQVLDNRRDEPHTVFEDNLPMDISKRKLYKEFGRCGFITDVFVSRKMRQTKTCPFAFIRFNMCGGAEKAIGMLNGKLWDMDNLLVSKSKYGRNGTAKTGRQARVLPVKETQRRVQKWVIKNPRITQKWVEVRKRSEEAVKVIPKQKIKEVNKEVIKKVVDAVWAEDQKERLQRSLTGVCVQPIELREVMDRLLDEWRGPGEIEVRDIGPYRCLITFSSTEIRDGAFNDELLLSKFDELRPHWDIFECLSRRVWIEVTGMPVCIWCHENFERIAKLWGKPIRYDDRADESKSFTTVRILIDCFEWEKIQGWISLKVDDRDFEVFVKEFGPEIYSIQSHPDLVDVYSGDDEDTMNISPAVQSPVDNGRIQAMTGGENLKLFNGNDPRGEGLNGCTDMIVDDGRECSETRREETDHDPMILEAHLIIGNNSSNTRLMGSHYGPHSAQPNNTYGSAHSDSCPYPLGFEPVGNVIHGPREFARASVSESVVRETPVENGKNERGFTVEGDDIVYTESISESSDTRYLINRARFEKVVEQGVVVDAAVAVHGAEACGGVADAALNEQIDDELSEETLYRINPGIPFTDFGVTGLDGVGAEADFEGGSADTIINSCGNVNELEVQQQQDDDEAAEISEAELEDEVNGLKFSDSKNVWQRVGFFLDSSDEEEITARLVDGRNGGKKRAELKPKKQRQNRKPSCIQGKTWATRKLRSVSKPKQK</sequence>
<feature type="domain" description="RRM" evidence="3">
    <location>
        <begin position="64"/>
        <end position="142"/>
    </location>
</feature>
<accession>A0ABU6VFD3</accession>
<feature type="compositionally biased region" description="Basic residues" evidence="2">
    <location>
        <begin position="754"/>
        <end position="767"/>
    </location>
</feature>
<feature type="compositionally biased region" description="Basic and acidic residues" evidence="2">
    <location>
        <begin position="1"/>
        <end position="20"/>
    </location>
</feature>
<evidence type="ECO:0000259" key="3">
    <source>
        <dbReference type="PROSITE" id="PS50102"/>
    </source>
</evidence>
<name>A0ABU6VFD3_9FABA</name>
<gene>
    <name evidence="4" type="ORF">PIB30_044378</name>
</gene>
<feature type="region of interest" description="Disordered" evidence="2">
    <location>
        <begin position="720"/>
        <end position="767"/>
    </location>
</feature>
<dbReference type="InterPro" id="IPR000504">
    <property type="entry name" value="RRM_dom"/>
</dbReference>
<keyword evidence="1" id="KW-0694">RNA-binding</keyword>
<dbReference type="SMART" id="SM00360">
    <property type="entry name" value="RRM"/>
    <property type="match status" value="1"/>
</dbReference>
<comment type="caution">
    <text evidence="4">The sequence shown here is derived from an EMBL/GenBank/DDBJ whole genome shotgun (WGS) entry which is preliminary data.</text>
</comment>
<evidence type="ECO:0000313" key="4">
    <source>
        <dbReference type="EMBL" id="MED6171824.1"/>
    </source>
</evidence>
<proteinExistence type="predicted"/>
<organism evidence="4 5">
    <name type="scientific">Stylosanthes scabra</name>
    <dbReference type="NCBI Taxonomy" id="79078"/>
    <lineage>
        <taxon>Eukaryota</taxon>
        <taxon>Viridiplantae</taxon>
        <taxon>Streptophyta</taxon>
        <taxon>Embryophyta</taxon>
        <taxon>Tracheophyta</taxon>
        <taxon>Spermatophyta</taxon>
        <taxon>Magnoliopsida</taxon>
        <taxon>eudicotyledons</taxon>
        <taxon>Gunneridae</taxon>
        <taxon>Pentapetalae</taxon>
        <taxon>rosids</taxon>
        <taxon>fabids</taxon>
        <taxon>Fabales</taxon>
        <taxon>Fabaceae</taxon>
        <taxon>Papilionoideae</taxon>
        <taxon>50 kb inversion clade</taxon>
        <taxon>dalbergioids sensu lato</taxon>
        <taxon>Dalbergieae</taxon>
        <taxon>Pterocarpus clade</taxon>
        <taxon>Stylosanthes</taxon>
    </lineage>
</organism>
<evidence type="ECO:0000256" key="2">
    <source>
        <dbReference type="SAM" id="MobiDB-lite"/>
    </source>
</evidence>
<evidence type="ECO:0000313" key="5">
    <source>
        <dbReference type="Proteomes" id="UP001341840"/>
    </source>
</evidence>
<dbReference type="Gene3D" id="3.30.70.330">
    <property type="match status" value="1"/>
</dbReference>
<keyword evidence="5" id="KW-1185">Reference proteome</keyword>
<protein>
    <recommendedName>
        <fullName evidence="3">RRM domain-containing protein</fullName>
    </recommendedName>
</protein>
<dbReference type="PROSITE" id="PS50102">
    <property type="entry name" value="RRM"/>
    <property type="match status" value="1"/>
</dbReference>
<dbReference type="Proteomes" id="UP001341840">
    <property type="component" value="Unassembled WGS sequence"/>
</dbReference>
<dbReference type="Pfam" id="PF00076">
    <property type="entry name" value="RRM_1"/>
    <property type="match status" value="1"/>
</dbReference>
<dbReference type="EMBL" id="JASCZI010151299">
    <property type="protein sequence ID" value="MED6171824.1"/>
    <property type="molecule type" value="Genomic_DNA"/>
</dbReference>
<dbReference type="SUPFAM" id="SSF54928">
    <property type="entry name" value="RNA-binding domain, RBD"/>
    <property type="match status" value="1"/>
</dbReference>
<dbReference type="CDD" id="cd00590">
    <property type="entry name" value="RRM_SF"/>
    <property type="match status" value="1"/>
</dbReference>
<reference evidence="4 5" key="1">
    <citation type="journal article" date="2023" name="Plants (Basel)">
        <title>Bridging the Gap: Combining Genomics and Transcriptomics Approaches to Understand Stylosanthes scabra, an Orphan Legume from the Brazilian Caatinga.</title>
        <authorList>
            <person name="Ferreira-Neto J.R.C."/>
            <person name="da Silva M.D."/>
            <person name="Binneck E."/>
            <person name="de Melo N.F."/>
            <person name="da Silva R.H."/>
            <person name="de Melo A.L.T.M."/>
            <person name="Pandolfi V."/>
            <person name="Bustamante F.O."/>
            <person name="Brasileiro-Vidal A.C."/>
            <person name="Benko-Iseppon A.M."/>
        </authorList>
    </citation>
    <scope>NUCLEOTIDE SEQUENCE [LARGE SCALE GENOMIC DNA]</scope>
    <source>
        <tissue evidence="4">Leaves</tissue>
    </source>
</reference>
<dbReference type="InterPro" id="IPR012677">
    <property type="entry name" value="Nucleotide-bd_a/b_plait_sf"/>
</dbReference>
<dbReference type="InterPro" id="IPR035979">
    <property type="entry name" value="RBD_domain_sf"/>
</dbReference>
<evidence type="ECO:0000256" key="1">
    <source>
        <dbReference type="PROSITE-ProRule" id="PRU00176"/>
    </source>
</evidence>
<feature type="region of interest" description="Disordered" evidence="2">
    <location>
        <begin position="1"/>
        <end position="27"/>
    </location>
</feature>